<keyword evidence="2" id="KW-0723">Serine/threonine-protein kinase</keyword>
<feature type="region of interest" description="Disordered" evidence="8">
    <location>
        <begin position="366"/>
        <end position="458"/>
    </location>
</feature>
<dbReference type="Pfam" id="PF00069">
    <property type="entry name" value="Pkinase"/>
    <property type="match status" value="1"/>
</dbReference>
<keyword evidence="6 7" id="KW-0067">ATP-binding</keyword>
<dbReference type="InterPro" id="IPR017441">
    <property type="entry name" value="Protein_kinase_ATP_BS"/>
</dbReference>
<dbReference type="RefSeq" id="WP_275028885.1">
    <property type="nucleotide sequence ID" value="NZ_CP118615.1"/>
</dbReference>
<dbReference type="EMBL" id="CP118615">
    <property type="protein sequence ID" value="WDZ82613.1"/>
    <property type="molecule type" value="Genomic_DNA"/>
</dbReference>
<evidence type="ECO:0000256" key="1">
    <source>
        <dbReference type="ARBA" id="ARBA00012513"/>
    </source>
</evidence>
<reference evidence="10 11" key="1">
    <citation type="submission" date="2023-02" db="EMBL/GenBank/DDBJ databases">
        <authorList>
            <person name="Mo P."/>
        </authorList>
    </citation>
    <scope>NUCLEOTIDE SEQUENCE [LARGE SCALE GENOMIC DNA]</scope>
    <source>
        <strain evidence="10 11">HUAS 3</strain>
    </source>
</reference>
<feature type="compositionally biased region" description="Pro residues" evidence="8">
    <location>
        <begin position="422"/>
        <end position="454"/>
    </location>
</feature>
<accession>A0ABY7ZKJ0</accession>
<evidence type="ECO:0000256" key="4">
    <source>
        <dbReference type="ARBA" id="ARBA00022741"/>
    </source>
</evidence>
<name>A0ABY7ZKJ0_9ACTN</name>
<dbReference type="InterPro" id="IPR000719">
    <property type="entry name" value="Prot_kinase_dom"/>
</dbReference>
<dbReference type="PANTHER" id="PTHR43289:SF6">
    <property type="entry name" value="SERINE_THREONINE-PROTEIN KINASE NEKL-3"/>
    <property type="match status" value="1"/>
</dbReference>
<dbReference type="PRINTS" id="PR01217">
    <property type="entry name" value="PRICHEXTENSN"/>
</dbReference>
<dbReference type="InterPro" id="IPR011009">
    <property type="entry name" value="Kinase-like_dom_sf"/>
</dbReference>
<evidence type="ECO:0000313" key="10">
    <source>
        <dbReference type="EMBL" id="WDZ82613.1"/>
    </source>
</evidence>
<feature type="domain" description="Protein kinase" evidence="9">
    <location>
        <begin position="11"/>
        <end position="259"/>
    </location>
</feature>
<evidence type="ECO:0000259" key="9">
    <source>
        <dbReference type="PROSITE" id="PS50011"/>
    </source>
</evidence>
<dbReference type="Gene3D" id="1.10.510.10">
    <property type="entry name" value="Transferase(Phosphotransferase) domain 1"/>
    <property type="match status" value="1"/>
</dbReference>
<keyword evidence="4 7" id="KW-0547">Nucleotide-binding</keyword>
<evidence type="ECO:0000256" key="8">
    <source>
        <dbReference type="SAM" id="MobiDB-lite"/>
    </source>
</evidence>
<proteinExistence type="predicted"/>
<dbReference type="PROSITE" id="PS00107">
    <property type="entry name" value="PROTEIN_KINASE_ATP"/>
    <property type="match status" value="1"/>
</dbReference>
<evidence type="ECO:0000313" key="11">
    <source>
        <dbReference type="Proteomes" id="UP001219605"/>
    </source>
</evidence>
<feature type="compositionally biased region" description="Low complexity" evidence="8">
    <location>
        <begin position="366"/>
        <end position="377"/>
    </location>
</feature>
<keyword evidence="11" id="KW-1185">Reference proteome</keyword>
<dbReference type="PROSITE" id="PS50011">
    <property type="entry name" value="PROTEIN_KINASE_DOM"/>
    <property type="match status" value="1"/>
</dbReference>
<dbReference type="PANTHER" id="PTHR43289">
    <property type="entry name" value="MITOGEN-ACTIVATED PROTEIN KINASE KINASE KINASE 20-RELATED"/>
    <property type="match status" value="1"/>
</dbReference>
<dbReference type="InterPro" id="IPR008271">
    <property type="entry name" value="Ser/Thr_kinase_AS"/>
</dbReference>
<keyword evidence="3" id="KW-0808">Transferase</keyword>
<evidence type="ECO:0000256" key="5">
    <source>
        <dbReference type="ARBA" id="ARBA00022777"/>
    </source>
</evidence>
<dbReference type="GO" id="GO:0016301">
    <property type="term" value="F:kinase activity"/>
    <property type="evidence" value="ECO:0007669"/>
    <property type="project" value="UniProtKB-KW"/>
</dbReference>
<evidence type="ECO:0000256" key="6">
    <source>
        <dbReference type="ARBA" id="ARBA00022840"/>
    </source>
</evidence>
<feature type="compositionally biased region" description="Pro residues" evidence="8">
    <location>
        <begin position="397"/>
        <end position="407"/>
    </location>
</feature>
<dbReference type="SUPFAM" id="SSF56112">
    <property type="entry name" value="Protein kinase-like (PK-like)"/>
    <property type="match status" value="1"/>
</dbReference>
<feature type="compositionally biased region" description="Low complexity" evidence="8">
    <location>
        <begin position="408"/>
        <end position="421"/>
    </location>
</feature>
<evidence type="ECO:0000256" key="2">
    <source>
        <dbReference type="ARBA" id="ARBA00022527"/>
    </source>
</evidence>
<dbReference type="CDD" id="cd14014">
    <property type="entry name" value="STKc_PknB_like"/>
    <property type="match status" value="1"/>
</dbReference>
<dbReference type="Proteomes" id="UP001219605">
    <property type="component" value="Chromosome"/>
</dbReference>
<protein>
    <recommendedName>
        <fullName evidence="1">non-specific serine/threonine protein kinase</fullName>
        <ecNumber evidence="1">2.7.11.1</ecNumber>
    </recommendedName>
</protein>
<dbReference type="EC" id="2.7.11.1" evidence="1"/>
<gene>
    <name evidence="10" type="ORF">PVK37_19275</name>
</gene>
<evidence type="ECO:0000256" key="3">
    <source>
        <dbReference type="ARBA" id="ARBA00022679"/>
    </source>
</evidence>
<evidence type="ECO:0000256" key="7">
    <source>
        <dbReference type="PROSITE-ProRule" id="PRU10141"/>
    </source>
</evidence>
<organism evidence="10 11">
    <name type="scientific">Micromonospora cathayae</name>
    <dbReference type="NCBI Taxonomy" id="3028804"/>
    <lineage>
        <taxon>Bacteria</taxon>
        <taxon>Bacillati</taxon>
        <taxon>Actinomycetota</taxon>
        <taxon>Actinomycetes</taxon>
        <taxon>Micromonosporales</taxon>
        <taxon>Micromonosporaceae</taxon>
        <taxon>Micromonospora</taxon>
    </lineage>
</organism>
<sequence length="567" mass="58254">MNVHDWQVAGYTHLRELGSGASGRVVLAAHDATGTRTAIKYLVGKVGDDASFRAAFRAEAELLATIDDPHVARLYEYVESPHGAAIVMELVDGVSLRQMLRANGPTEPESALYVLKGSLLGLHAAHSRGVVHRDYKPENVLVTAAGESKLADFGIAMPIGREAGASVTGTPRYMAPEQWQGAAATPASDIYAATAVFYECLTGHAPFAGPGLLDLRDQHASAPVPTEPAPASVHDLLRHGMAKRPEERPQPAATFLDWLESVAVAAYGPQWEERGRSRLAERAALLALLFPSHDPSDGGTSVATTSLGTATTTLGTAIGSVGTASVGRGWARKALVAGGVAAVLATGGVGYSYAARDEPIAMAVDPDATATGPAAPVDDPKDPTGPPTPTPDAVTPTPTPSAAPPSVTPTTTAPVVVAPTTTRPPTPTPTPSRTPTPTPSPLVSTTPPPPPDVSPPKVGGVTASPTLIEPGGCPYGPTTSAITATVEDDRTAAGALRVSFRYTFNGGSSTVTMTHLKGGVYRGTLGSFGPTRLAQRIPVEVSATDAAGNTNTGSTVYVSFQNFCTPG</sequence>
<feature type="binding site" evidence="7">
    <location>
        <position position="45"/>
    </location>
    <ligand>
        <name>ATP</name>
        <dbReference type="ChEBI" id="CHEBI:30616"/>
    </ligand>
</feature>
<dbReference type="PROSITE" id="PS00108">
    <property type="entry name" value="PROTEIN_KINASE_ST"/>
    <property type="match status" value="1"/>
</dbReference>
<keyword evidence="5 10" id="KW-0418">Kinase</keyword>